<organism evidence="2 3">
    <name type="scientific">Exophiala xenobiotica</name>
    <dbReference type="NCBI Taxonomy" id="348802"/>
    <lineage>
        <taxon>Eukaryota</taxon>
        <taxon>Fungi</taxon>
        <taxon>Dikarya</taxon>
        <taxon>Ascomycota</taxon>
        <taxon>Pezizomycotina</taxon>
        <taxon>Eurotiomycetes</taxon>
        <taxon>Chaetothyriomycetidae</taxon>
        <taxon>Chaetothyriales</taxon>
        <taxon>Herpotrichiellaceae</taxon>
        <taxon>Exophiala</taxon>
    </lineage>
</organism>
<evidence type="ECO:0000256" key="1">
    <source>
        <dbReference type="SAM" id="MobiDB-lite"/>
    </source>
</evidence>
<name>A0A0D2EZG5_9EURO</name>
<protein>
    <submittedName>
        <fullName evidence="2">Uncharacterized protein</fullName>
    </submittedName>
</protein>
<feature type="region of interest" description="Disordered" evidence="1">
    <location>
        <begin position="1"/>
        <end position="158"/>
    </location>
</feature>
<feature type="compositionally biased region" description="Polar residues" evidence="1">
    <location>
        <begin position="85"/>
        <end position="98"/>
    </location>
</feature>
<dbReference type="Proteomes" id="UP000054342">
    <property type="component" value="Unassembled WGS sequence"/>
</dbReference>
<keyword evidence="3" id="KW-1185">Reference proteome</keyword>
<proteinExistence type="predicted"/>
<dbReference type="GeneID" id="25330627"/>
<feature type="region of interest" description="Disordered" evidence="1">
    <location>
        <begin position="418"/>
        <end position="439"/>
    </location>
</feature>
<dbReference type="HOGENOM" id="CLU_041444_0_0_1"/>
<dbReference type="OrthoDB" id="4121194at2759"/>
<sequence length="507" mass="55637">MTNYSHFDHSSLEQEELNYTTTPESSSSSPFPSFMDFSTDDDYHLFMPDDSGRSDAEPQRSQQAARQRSNNGQSFRSNSSSNSQTPSVVTPPLFSSPSIDMMPRNRNGTGNDNRNGTNNNNNNNNRNGNNRRHQQVHPPPARQTHDQSQPDRDRGDVQVQIKSEEERALLSHLSTTPREEKVKTYVGPRNRIFIVPLDSLDKSPVLKALVSRTRHTTTTSGTTSSNNNSKSYNSKSYSSNNNNNNGNGNGITSGSGSESFIMHPELTKINADHFVAVQQFLIMDEYVPAIVSHPTGENVWPKRLDGLDSVDDYRREALKAASLYVLARRLGMGTLAALVVRKLVECGYQEYQDAGVGAGAGGPGRHPGSARGTGVGVGVRVGVGVKCLLEVARVVFARSLENENEAAQGLGGWVMGGEGKGKGKGKDKATVKGDEGSQGGEKDVLEEWLIDQLSSRLQTVMTRHAQLFFEIAQHGACVSREFEKRVLQRKVEMLERLGDVVLVEDDE</sequence>
<feature type="compositionally biased region" description="Low complexity" evidence="1">
    <location>
        <begin position="59"/>
        <end position="84"/>
    </location>
</feature>
<dbReference type="RefSeq" id="XP_013313708.1">
    <property type="nucleotide sequence ID" value="XM_013458254.1"/>
</dbReference>
<evidence type="ECO:0000313" key="2">
    <source>
        <dbReference type="EMBL" id="KIW53124.1"/>
    </source>
</evidence>
<accession>A0A0D2EZG5</accession>
<feature type="compositionally biased region" description="Low complexity" evidence="1">
    <location>
        <begin position="104"/>
        <end position="128"/>
    </location>
</feature>
<dbReference type="PANTHER" id="PTHR20916">
    <property type="entry name" value="CYSTEINE AND GLYCINE-RICH PROTEIN 2 BINDING PROTEIN"/>
    <property type="match status" value="1"/>
</dbReference>
<dbReference type="EMBL" id="KN847321">
    <property type="protein sequence ID" value="KIW53124.1"/>
    <property type="molecule type" value="Genomic_DNA"/>
</dbReference>
<dbReference type="AlphaFoldDB" id="A0A0D2EZG5"/>
<evidence type="ECO:0000313" key="3">
    <source>
        <dbReference type="Proteomes" id="UP000054342"/>
    </source>
</evidence>
<feature type="compositionally biased region" description="Basic and acidic residues" evidence="1">
    <location>
        <begin position="1"/>
        <end position="12"/>
    </location>
</feature>
<feature type="compositionally biased region" description="Low complexity" evidence="1">
    <location>
        <begin position="216"/>
        <end position="246"/>
    </location>
</feature>
<gene>
    <name evidence="2" type="ORF">PV05_08719</name>
</gene>
<feature type="compositionally biased region" description="Basic and acidic residues" evidence="1">
    <location>
        <begin position="419"/>
        <end position="439"/>
    </location>
</feature>
<feature type="compositionally biased region" description="Low complexity" evidence="1">
    <location>
        <begin position="20"/>
        <end position="37"/>
    </location>
</feature>
<reference evidence="2 3" key="1">
    <citation type="submission" date="2015-01" db="EMBL/GenBank/DDBJ databases">
        <title>The Genome Sequence of Exophiala xenobiotica CBS118157.</title>
        <authorList>
            <consortium name="The Broad Institute Genomics Platform"/>
            <person name="Cuomo C."/>
            <person name="de Hoog S."/>
            <person name="Gorbushina A."/>
            <person name="Stielow B."/>
            <person name="Teixiera M."/>
            <person name="Abouelleil A."/>
            <person name="Chapman S.B."/>
            <person name="Priest M."/>
            <person name="Young S.K."/>
            <person name="Wortman J."/>
            <person name="Nusbaum C."/>
            <person name="Birren B."/>
        </authorList>
    </citation>
    <scope>NUCLEOTIDE SEQUENCE [LARGE SCALE GENOMIC DNA]</scope>
    <source>
        <strain evidence="2 3">CBS 118157</strain>
    </source>
</reference>
<dbReference type="PANTHER" id="PTHR20916:SF18">
    <property type="entry name" value="IPT_TIG DOMAIN-CONTAINING PROTEIN"/>
    <property type="match status" value="1"/>
</dbReference>
<feature type="compositionally biased region" description="Basic and acidic residues" evidence="1">
    <location>
        <begin position="143"/>
        <end position="158"/>
    </location>
</feature>
<feature type="region of interest" description="Disordered" evidence="1">
    <location>
        <begin position="212"/>
        <end position="251"/>
    </location>
</feature>